<dbReference type="InterPro" id="IPR053842">
    <property type="entry name" value="NikA-like"/>
</dbReference>
<dbReference type="AlphaFoldDB" id="A0A024HL18"/>
<reference evidence="1 2" key="2">
    <citation type="submission" date="2014-05" db="EMBL/GenBank/DDBJ databases">
        <title>Genome sequence of the 3-chlorobenzoate degrading bacterium Pseudomonas knackmussii B13 shows multiple evidence for horizontal gene transfer.</title>
        <authorList>
            <person name="Miyazaki R."/>
            <person name="Bertelli C."/>
            <person name="Falquet L."/>
            <person name="Robinson-Rechavi M."/>
            <person name="Gharib W."/>
            <person name="Roy S."/>
            <person name="Van der Meer J.R."/>
        </authorList>
    </citation>
    <scope>NUCLEOTIDE SEQUENCE [LARGE SCALE GENOMIC DNA]</scope>
    <source>
        <strain evidence="1 2">B13</strain>
    </source>
</reference>
<keyword evidence="2" id="KW-1185">Reference proteome</keyword>
<dbReference type="Proteomes" id="UP000025241">
    <property type="component" value="Chromosome I"/>
</dbReference>
<gene>
    <name evidence="1" type="ORF">PKB_4420</name>
</gene>
<evidence type="ECO:0000313" key="2">
    <source>
        <dbReference type="Proteomes" id="UP000025241"/>
    </source>
</evidence>
<name>A0A024HL18_PSEKB</name>
<dbReference type="KEGG" id="pkc:PKB_4420"/>
<dbReference type="Pfam" id="PF21983">
    <property type="entry name" value="NikA-like"/>
    <property type="match status" value="1"/>
</dbReference>
<proteinExistence type="predicted"/>
<protein>
    <submittedName>
        <fullName evidence="1">Uncharacterized protein</fullName>
    </submittedName>
</protein>
<dbReference type="EMBL" id="HG322950">
    <property type="protein sequence ID" value="CDF85745.1"/>
    <property type="molecule type" value="Genomic_DNA"/>
</dbReference>
<dbReference type="RefSeq" id="WP_084166695.1">
    <property type="nucleotide sequence ID" value="NZ_HG322950.1"/>
</dbReference>
<reference evidence="1 2" key="1">
    <citation type="submission" date="2013-03" db="EMBL/GenBank/DDBJ databases">
        <authorList>
            <person name="Linke B."/>
        </authorList>
    </citation>
    <scope>NUCLEOTIDE SEQUENCE [LARGE SCALE GENOMIC DNA]</scope>
    <source>
        <strain evidence="1 2">B13</strain>
    </source>
</reference>
<sequence length="98" mass="11216">MRNLRIDVRVSEEEKIELVRLATEQEMSLSDYLRSVLLGKEIIVRRENHAPAALINELSRIGNNLNQLARHANSGSSITPNDLARIWHSLELLWAAFQ</sequence>
<dbReference type="STRING" id="1301098.PKB_4420"/>
<accession>A0A024HL18</accession>
<dbReference type="HOGENOM" id="CLU_2331538_0_0_6"/>
<organism evidence="1 2">
    <name type="scientific">Pseudomonas knackmussii (strain DSM 6978 / CCUG 54928 / LMG 23759 / B13)</name>
    <dbReference type="NCBI Taxonomy" id="1301098"/>
    <lineage>
        <taxon>Bacteria</taxon>
        <taxon>Pseudomonadati</taxon>
        <taxon>Pseudomonadota</taxon>
        <taxon>Gammaproteobacteria</taxon>
        <taxon>Pseudomonadales</taxon>
        <taxon>Pseudomonadaceae</taxon>
        <taxon>Pseudomonas</taxon>
    </lineage>
</organism>
<dbReference type="OrthoDB" id="6710110at2"/>
<evidence type="ECO:0000313" key="1">
    <source>
        <dbReference type="EMBL" id="CDF85745.1"/>
    </source>
</evidence>